<dbReference type="InterPro" id="IPR009003">
    <property type="entry name" value="Peptidase_S1_PA"/>
</dbReference>
<sequence>MENLKIKLKQFFSQEIKLPKFHFPIKSLAFLLAVVLISSFFGFLAGTFSLIYYQKNEQTLPQDSGYIPQTSQEKAIIGVVKEVSPSVVSIIITKDLPVFEEYYSNPFEGFEQFFNEPFFKFEVPQYRQKGTQKQEVGGGTGFIISEDGMILTNRHVVQDEEADYTVLTNDGKKFPARVLARDPIQDLAVLKIDKDKIVSEEGDFLQKPFSLVKLGDSSNLQIGQTVIAIGNALGEFRNTISVGVISGLGRTITASGEGIIETLEDVIQTDAAINRGNSGGPLLNLKGEVIGINVAMAQEAQNIGFSIPINKAKRDIEQIKTLGKIVYPFLGVRYILITEEIQEEKNLPVDYGALVVRGENPGEVAIIPGSAAEKAGLKEGDIILELEGEKITLQNSLAKIIQKYNPGDKVVLKILRDEKEKTIEAVLEELTE</sequence>
<evidence type="ECO:0000256" key="2">
    <source>
        <dbReference type="ARBA" id="ARBA00022670"/>
    </source>
</evidence>
<dbReference type="Pfam" id="PF13180">
    <property type="entry name" value="PDZ_2"/>
    <property type="match status" value="1"/>
</dbReference>
<evidence type="ECO:0000256" key="1">
    <source>
        <dbReference type="ARBA" id="ARBA00010541"/>
    </source>
</evidence>
<dbReference type="SMART" id="SM00228">
    <property type="entry name" value="PDZ"/>
    <property type="match status" value="1"/>
</dbReference>
<name>A0A2M7VLG4_9BACT</name>
<dbReference type="Gene3D" id="2.30.42.10">
    <property type="match status" value="1"/>
</dbReference>
<dbReference type="InterPro" id="IPR043504">
    <property type="entry name" value="Peptidase_S1_PA_chymotrypsin"/>
</dbReference>
<dbReference type="GO" id="GO:0004252">
    <property type="term" value="F:serine-type endopeptidase activity"/>
    <property type="evidence" value="ECO:0007669"/>
    <property type="project" value="InterPro"/>
</dbReference>
<proteinExistence type="inferred from homology"/>
<comment type="caution">
    <text evidence="6">The sequence shown here is derived from an EMBL/GenBank/DDBJ whole genome shotgun (WGS) entry which is preliminary data.</text>
</comment>
<dbReference type="PANTHER" id="PTHR43343:SF3">
    <property type="entry name" value="PROTEASE DO-LIKE 8, CHLOROPLASTIC"/>
    <property type="match status" value="1"/>
</dbReference>
<dbReference type="InterPro" id="IPR001478">
    <property type="entry name" value="PDZ"/>
</dbReference>
<keyword evidence="4" id="KW-0472">Membrane</keyword>
<evidence type="ECO:0000259" key="5">
    <source>
        <dbReference type="PROSITE" id="PS50106"/>
    </source>
</evidence>
<comment type="similarity">
    <text evidence="1">Belongs to the peptidase S1C family.</text>
</comment>
<keyword evidence="4" id="KW-1133">Transmembrane helix</keyword>
<accession>A0A2M7VLG4</accession>
<gene>
    <name evidence="6" type="ORF">COX73_00465</name>
</gene>
<keyword evidence="4" id="KW-0812">Transmembrane</keyword>
<organism evidence="6 7">
    <name type="scientific">bacterium (Candidatus Gribaldobacteria) CG_4_10_14_0_2_um_filter_36_18</name>
    <dbReference type="NCBI Taxonomy" id="2014264"/>
    <lineage>
        <taxon>Bacteria</taxon>
        <taxon>Candidatus Gribaldobacteria</taxon>
    </lineage>
</organism>
<dbReference type="Proteomes" id="UP000231469">
    <property type="component" value="Unassembled WGS sequence"/>
</dbReference>
<evidence type="ECO:0000256" key="3">
    <source>
        <dbReference type="ARBA" id="ARBA00022801"/>
    </source>
</evidence>
<dbReference type="InterPro" id="IPR001940">
    <property type="entry name" value="Peptidase_S1C"/>
</dbReference>
<feature type="domain" description="PDZ" evidence="5">
    <location>
        <begin position="366"/>
        <end position="418"/>
    </location>
</feature>
<protein>
    <recommendedName>
        <fullName evidence="5">PDZ domain-containing protein</fullName>
    </recommendedName>
</protein>
<dbReference type="SUPFAM" id="SSF50156">
    <property type="entry name" value="PDZ domain-like"/>
    <property type="match status" value="1"/>
</dbReference>
<keyword evidence="2" id="KW-0645">Protease</keyword>
<evidence type="ECO:0000313" key="7">
    <source>
        <dbReference type="Proteomes" id="UP000231469"/>
    </source>
</evidence>
<dbReference type="EMBL" id="PFPS01000021">
    <property type="protein sequence ID" value="PJA02499.1"/>
    <property type="molecule type" value="Genomic_DNA"/>
</dbReference>
<dbReference type="PRINTS" id="PR00834">
    <property type="entry name" value="PROTEASES2C"/>
</dbReference>
<dbReference type="PANTHER" id="PTHR43343">
    <property type="entry name" value="PEPTIDASE S12"/>
    <property type="match status" value="1"/>
</dbReference>
<evidence type="ECO:0000256" key="4">
    <source>
        <dbReference type="SAM" id="Phobius"/>
    </source>
</evidence>
<dbReference type="InterPro" id="IPR036034">
    <property type="entry name" value="PDZ_sf"/>
</dbReference>
<feature type="transmembrane region" description="Helical" evidence="4">
    <location>
        <begin position="28"/>
        <end position="53"/>
    </location>
</feature>
<dbReference type="AlphaFoldDB" id="A0A2M7VLG4"/>
<dbReference type="GO" id="GO:0006508">
    <property type="term" value="P:proteolysis"/>
    <property type="evidence" value="ECO:0007669"/>
    <property type="project" value="UniProtKB-KW"/>
</dbReference>
<evidence type="ECO:0000313" key="6">
    <source>
        <dbReference type="EMBL" id="PJA02499.1"/>
    </source>
</evidence>
<keyword evidence="3" id="KW-0378">Hydrolase</keyword>
<dbReference type="Gene3D" id="2.40.10.10">
    <property type="entry name" value="Trypsin-like serine proteases"/>
    <property type="match status" value="2"/>
</dbReference>
<reference evidence="7" key="1">
    <citation type="submission" date="2017-09" db="EMBL/GenBank/DDBJ databases">
        <title>Depth-based differentiation of microbial function through sediment-hosted aquifers and enrichment of novel symbionts in the deep terrestrial subsurface.</title>
        <authorList>
            <person name="Probst A.J."/>
            <person name="Ladd B."/>
            <person name="Jarett J.K."/>
            <person name="Geller-Mcgrath D.E."/>
            <person name="Sieber C.M.K."/>
            <person name="Emerson J.B."/>
            <person name="Anantharaman K."/>
            <person name="Thomas B.C."/>
            <person name="Malmstrom R."/>
            <person name="Stieglmeier M."/>
            <person name="Klingl A."/>
            <person name="Woyke T."/>
            <person name="Ryan C.M."/>
            <person name="Banfield J.F."/>
        </authorList>
    </citation>
    <scope>NUCLEOTIDE SEQUENCE [LARGE SCALE GENOMIC DNA]</scope>
</reference>
<dbReference type="InterPro" id="IPR051201">
    <property type="entry name" value="Chloro_Bact_Ser_Proteases"/>
</dbReference>
<dbReference type="SUPFAM" id="SSF50494">
    <property type="entry name" value="Trypsin-like serine proteases"/>
    <property type="match status" value="1"/>
</dbReference>
<dbReference type="PROSITE" id="PS50106">
    <property type="entry name" value="PDZ"/>
    <property type="match status" value="1"/>
</dbReference>
<dbReference type="Pfam" id="PF13365">
    <property type="entry name" value="Trypsin_2"/>
    <property type="match status" value="1"/>
</dbReference>